<feature type="signal peptide" evidence="10">
    <location>
        <begin position="1"/>
        <end position="30"/>
    </location>
</feature>
<evidence type="ECO:0000256" key="10">
    <source>
        <dbReference type="SAM" id="SignalP"/>
    </source>
</evidence>
<keyword evidence="5" id="KW-0325">Glycoprotein</keyword>
<comment type="caution">
    <text evidence="6">Lacks conserved residue(s) required for the propagation of feature annotation.</text>
</comment>
<keyword evidence="9" id="KW-1133">Transmembrane helix</keyword>
<feature type="region of interest" description="Disordered" evidence="8">
    <location>
        <begin position="189"/>
        <end position="250"/>
    </location>
</feature>
<evidence type="ECO:0000256" key="4">
    <source>
        <dbReference type="ARBA" id="ARBA00023157"/>
    </source>
</evidence>
<dbReference type="Gene3D" id="2.60.40.420">
    <property type="entry name" value="Cupredoxins - blue copper proteins"/>
    <property type="match status" value="1"/>
</dbReference>
<dbReference type="GO" id="GO:0005886">
    <property type="term" value="C:plasma membrane"/>
    <property type="evidence" value="ECO:0007669"/>
    <property type="project" value="TreeGrafter"/>
</dbReference>
<proteinExistence type="inferred from homology"/>
<dbReference type="PROSITE" id="PS51551">
    <property type="entry name" value="EPHRIN_RBD_2"/>
    <property type="match status" value="1"/>
</dbReference>
<evidence type="ECO:0000256" key="2">
    <source>
        <dbReference type="ARBA" id="ARBA00022729"/>
    </source>
</evidence>
<organism evidence="12 13">
    <name type="scientific">Pinctada imbricata</name>
    <name type="common">Atlantic pearl-oyster</name>
    <name type="synonym">Pinctada martensii</name>
    <dbReference type="NCBI Taxonomy" id="66713"/>
    <lineage>
        <taxon>Eukaryota</taxon>
        <taxon>Metazoa</taxon>
        <taxon>Spiralia</taxon>
        <taxon>Lophotrochozoa</taxon>
        <taxon>Mollusca</taxon>
        <taxon>Bivalvia</taxon>
        <taxon>Autobranchia</taxon>
        <taxon>Pteriomorphia</taxon>
        <taxon>Pterioida</taxon>
        <taxon>Pterioidea</taxon>
        <taxon>Pteriidae</taxon>
        <taxon>Pinctada</taxon>
    </lineage>
</organism>
<evidence type="ECO:0000256" key="5">
    <source>
        <dbReference type="ARBA" id="ARBA00023180"/>
    </source>
</evidence>
<dbReference type="GO" id="GO:0007411">
    <property type="term" value="P:axon guidance"/>
    <property type="evidence" value="ECO:0007669"/>
    <property type="project" value="TreeGrafter"/>
</dbReference>
<evidence type="ECO:0000313" key="12">
    <source>
        <dbReference type="EMBL" id="KAK3102285.1"/>
    </source>
</evidence>
<evidence type="ECO:0000256" key="6">
    <source>
        <dbReference type="PROSITE-ProRule" id="PRU00884"/>
    </source>
</evidence>
<dbReference type="InterPro" id="IPR001799">
    <property type="entry name" value="Ephrin_RBD"/>
</dbReference>
<evidence type="ECO:0000313" key="13">
    <source>
        <dbReference type="Proteomes" id="UP001186944"/>
    </source>
</evidence>
<dbReference type="PANTHER" id="PTHR11304:SF29">
    <property type="entry name" value="EPHRIN"/>
    <property type="match status" value="1"/>
</dbReference>
<feature type="domain" description="Ephrin RBD" evidence="11">
    <location>
        <begin position="40"/>
        <end position="180"/>
    </location>
</feature>
<comment type="caution">
    <text evidence="12">The sequence shown here is derived from an EMBL/GenBank/DDBJ whole genome shotgun (WGS) entry which is preliminary data.</text>
</comment>
<comment type="subcellular location">
    <subcellularLocation>
        <location evidence="1">Membrane</location>
    </subcellularLocation>
</comment>
<gene>
    <name evidence="12" type="ORF">FSP39_010210</name>
</gene>
<feature type="transmembrane region" description="Helical" evidence="9">
    <location>
        <begin position="276"/>
        <end position="296"/>
    </location>
</feature>
<dbReference type="InterPro" id="IPR031328">
    <property type="entry name" value="Ephrin"/>
</dbReference>
<keyword evidence="3 7" id="KW-0472">Membrane</keyword>
<feature type="chain" id="PRO_5041720658" description="Ephrin RBD domain-containing protein" evidence="10">
    <location>
        <begin position="31"/>
        <end position="297"/>
    </location>
</feature>
<name>A0AA89BZC6_PINIB</name>
<keyword evidence="2 10" id="KW-0732">Signal</keyword>
<dbReference type="InterPro" id="IPR008972">
    <property type="entry name" value="Cupredoxin"/>
</dbReference>
<dbReference type="AlphaFoldDB" id="A0AA89BZC6"/>
<comment type="similarity">
    <text evidence="6 7">Belongs to the ephrin family.</text>
</comment>
<keyword evidence="9" id="KW-0812">Transmembrane</keyword>
<protein>
    <recommendedName>
        <fullName evidence="11">Ephrin RBD domain-containing protein</fullName>
    </recommendedName>
</protein>
<dbReference type="Pfam" id="PF00812">
    <property type="entry name" value="Ephrin"/>
    <property type="match status" value="1"/>
</dbReference>
<evidence type="ECO:0000256" key="8">
    <source>
        <dbReference type="SAM" id="MobiDB-lite"/>
    </source>
</evidence>
<dbReference type="EMBL" id="VSWD01000005">
    <property type="protein sequence ID" value="KAK3102285.1"/>
    <property type="molecule type" value="Genomic_DNA"/>
</dbReference>
<reference evidence="12" key="1">
    <citation type="submission" date="2019-08" db="EMBL/GenBank/DDBJ databases">
        <title>The improved chromosome-level genome for the pearl oyster Pinctada fucata martensii using PacBio sequencing and Hi-C.</title>
        <authorList>
            <person name="Zheng Z."/>
        </authorList>
    </citation>
    <scope>NUCLEOTIDE SEQUENCE</scope>
    <source>
        <strain evidence="12">ZZ-2019</strain>
        <tissue evidence="12">Adductor muscle</tissue>
    </source>
</reference>
<dbReference type="PANTHER" id="PTHR11304">
    <property type="entry name" value="EPHRIN"/>
    <property type="match status" value="1"/>
</dbReference>
<dbReference type="Proteomes" id="UP001186944">
    <property type="component" value="Unassembled WGS sequence"/>
</dbReference>
<evidence type="ECO:0000256" key="1">
    <source>
        <dbReference type="ARBA" id="ARBA00004370"/>
    </source>
</evidence>
<evidence type="ECO:0000259" key="11">
    <source>
        <dbReference type="PROSITE" id="PS51551"/>
    </source>
</evidence>
<evidence type="ECO:0000256" key="7">
    <source>
        <dbReference type="RuleBase" id="RU004375"/>
    </source>
</evidence>
<dbReference type="GO" id="GO:0046875">
    <property type="term" value="F:ephrin receptor binding"/>
    <property type="evidence" value="ECO:0007669"/>
    <property type="project" value="TreeGrafter"/>
</dbReference>
<accession>A0AA89BZC6</accession>
<sequence>MLLRNFPPPVSLKAMLALEYLTVILPLAACMVDFVDSGGRQLPPVYWNSSNPIFSSPNSVININLYESMEIFCPQYSPSSPPSNWEYYTIYFVSKQEYDSCRIFEPINATMVLNCSKPTFIPQFYFTLWIDRFQSFGNMPDFEQNKFYYLMTTSDGTQSGLSNLNDGACRYRNMRLKLNICCADNHTTHAHSTNPQPTPNTPQVTPSPTTRRPSTTTTTTTAQPTTTTRRTTTSTTTRLPSTKFPTKPVDPSKDNIIIDATGSNKNSGLINSARTLIYSHYVLTFSCLLTLIVLLLR</sequence>
<dbReference type="SUPFAM" id="SSF49503">
    <property type="entry name" value="Cupredoxins"/>
    <property type="match status" value="1"/>
</dbReference>
<keyword evidence="4" id="KW-1015">Disulfide bond</keyword>
<evidence type="ECO:0000256" key="9">
    <source>
        <dbReference type="SAM" id="Phobius"/>
    </source>
</evidence>
<keyword evidence="13" id="KW-1185">Reference proteome</keyword>
<evidence type="ECO:0000256" key="3">
    <source>
        <dbReference type="ARBA" id="ARBA00023136"/>
    </source>
</evidence>
<dbReference type="PRINTS" id="PR01347">
    <property type="entry name" value="EPHRIN"/>
</dbReference>
<dbReference type="GO" id="GO:0048013">
    <property type="term" value="P:ephrin receptor signaling pathway"/>
    <property type="evidence" value="ECO:0007669"/>
    <property type="project" value="TreeGrafter"/>
</dbReference>
<feature type="compositionally biased region" description="Low complexity" evidence="8">
    <location>
        <begin position="201"/>
        <end position="242"/>
    </location>
</feature>